<feature type="transmembrane region" description="Helical" evidence="1">
    <location>
        <begin position="52"/>
        <end position="75"/>
    </location>
</feature>
<reference evidence="2 3" key="1">
    <citation type="submission" date="2017-10" db="EMBL/GenBank/DDBJ databases">
        <title>The draft genome sequence of Lewinella nigricans NBRC 102662.</title>
        <authorList>
            <person name="Wang K."/>
        </authorList>
    </citation>
    <scope>NUCLEOTIDE SEQUENCE [LARGE SCALE GENOMIC DNA]</scope>
    <source>
        <strain evidence="2 3">NBRC 102662</strain>
    </source>
</reference>
<dbReference type="Proteomes" id="UP000223913">
    <property type="component" value="Unassembled WGS sequence"/>
</dbReference>
<dbReference type="OrthoDB" id="329078at2"/>
<sequence>MQKTLHIIVAVLFVLFAAVQYNDPDGWKWIILYLIIAGIVGFGAVGKRDKTFILAALGLSGIWFLTLIPDFIHWVNMGMPTIVETMKVEAPHIELTREFLGIGICLAALWWQYRLARKQEAAVD</sequence>
<keyword evidence="1" id="KW-1133">Transmembrane helix</keyword>
<accession>A0A2D0N1F0</accession>
<keyword evidence="1" id="KW-0472">Membrane</keyword>
<keyword evidence="3" id="KW-1185">Reference proteome</keyword>
<evidence type="ECO:0008006" key="4">
    <source>
        <dbReference type="Google" id="ProtNLM"/>
    </source>
</evidence>
<dbReference type="AlphaFoldDB" id="A0A2D0N1F0"/>
<dbReference type="EMBL" id="PDUD01000047">
    <property type="protein sequence ID" value="PHN01959.1"/>
    <property type="molecule type" value="Genomic_DNA"/>
</dbReference>
<proteinExistence type="predicted"/>
<feature type="transmembrane region" description="Helical" evidence="1">
    <location>
        <begin position="27"/>
        <end position="45"/>
    </location>
</feature>
<evidence type="ECO:0000256" key="1">
    <source>
        <dbReference type="SAM" id="Phobius"/>
    </source>
</evidence>
<evidence type="ECO:0000313" key="2">
    <source>
        <dbReference type="EMBL" id="PHN01959.1"/>
    </source>
</evidence>
<gene>
    <name evidence="2" type="ORF">CRP01_34775</name>
</gene>
<dbReference type="InterPro" id="IPR029377">
    <property type="entry name" value="TMEM220"/>
</dbReference>
<feature type="transmembrane region" description="Helical" evidence="1">
    <location>
        <begin position="95"/>
        <end position="113"/>
    </location>
</feature>
<protein>
    <recommendedName>
        <fullName evidence="4">Transmembrane family 220, helix</fullName>
    </recommendedName>
</protein>
<name>A0A2D0N1F0_FLAN2</name>
<keyword evidence="1" id="KW-0812">Transmembrane</keyword>
<dbReference type="Pfam" id="PF15071">
    <property type="entry name" value="TMEM220"/>
    <property type="match status" value="1"/>
</dbReference>
<organism evidence="2 3">
    <name type="scientific">Flavilitoribacter nigricans (strain ATCC 23147 / DSM 23189 / NBRC 102662 / NCIMB 1420 / SS-2)</name>
    <name type="common">Lewinella nigricans</name>
    <dbReference type="NCBI Taxonomy" id="1122177"/>
    <lineage>
        <taxon>Bacteria</taxon>
        <taxon>Pseudomonadati</taxon>
        <taxon>Bacteroidota</taxon>
        <taxon>Saprospiria</taxon>
        <taxon>Saprospirales</taxon>
        <taxon>Lewinellaceae</taxon>
        <taxon>Flavilitoribacter</taxon>
    </lineage>
</organism>
<dbReference type="RefSeq" id="WP_099154693.1">
    <property type="nucleotide sequence ID" value="NZ_PDUD01000047.1"/>
</dbReference>
<comment type="caution">
    <text evidence="2">The sequence shown here is derived from an EMBL/GenBank/DDBJ whole genome shotgun (WGS) entry which is preliminary data.</text>
</comment>
<evidence type="ECO:0000313" key="3">
    <source>
        <dbReference type="Proteomes" id="UP000223913"/>
    </source>
</evidence>